<reference evidence="2 3" key="1">
    <citation type="submission" date="2020-08" db="EMBL/GenBank/DDBJ databases">
        <title>Genomic Encyclopedia of Type Strains, Phase IV (KMG-IV): sequencing the most valuable type-strain genomes for metagenomic binning, comparative biology and taxonomic classification.</title>
        <authorList>
            <person name="Goeker M."/>
        </authorList>
    </citation>
    <scope>NUCLEOTIDE SEQUENCE [LARGE SCALE GENOMIC DNA]</scope>
    <source>
        <strain evidence="2 3">DSM 21458</strain>
    </source>
</reference>
<proteinExistence type="predicted"/>
<keyword evidence="2" id="KW-0012">Acyltransferase</keyword>
<dbReference type="RefSeq" id="WP_183986530.1">
    <property type="nucleotide sequence ID" value="NZ_JACHHG010000005.1"/>
</dbReference>
<protein>
    <submittedName>
        <fullName evidence="2">Apolipoprotein N-acyltransferase</fullName>
    </submittedName>
</protein>
<keyword evidence="1" id="KW-0472">Membrane</keyword>
<dbReference type="GO" id="GO:0016746">
    <property type="term" value="F:acyltransferase activity"/>
    <property type="evidence" value="ECO:0007669"/>
    <property type="project" value="UniProtKB-KW"/>
</dbReference>
<keyword evidence="2" id="KW-0808">Transferase</keyword>
<evidence type="ECO:0000313" key="3">
    <source>
        <dbReference type="Proteomes" id="UP000569951"/>
    </source>
</evidence>
<feature type="transmembrane region" description="Helical" evidence="1">
    <location>
        <begin position="37"/>
        <end position="70"/>
    </location>
</feature>
<sequence>MAWALLLAGSLYAANLLLGLALQLRWLRLRWRWPHHLLYAAVFASTALALLLALLTGAAWLGLAWSCALLTAMPFTRPGRPDHAALAGLVGLGYFAASGGL</sequence>
<keyword evidence="3" id="KW-1185">Reference proteome</keyword>
<evidence type="ECO:0000256" key="1">
    <source>
        <dbReference type="SAM" id="Phobius"/>
    </source>
</evidence>
<keyword evidence="2" id="KW-0449">Lipoprotein</keyword>
<keyword evidence="1" id="KW-0812">Transmembrane</keyword>
<comment type="caution">
    <text evidence="2">The sequence shown here is derived from an EMBL/GenBank/DDBJ whole genome shotgun (WGS) entry which is preliminary data.</text>
</comment>
<dbReference type="EMBL" id="JACHHG010000005">
    <property type="protein sequence ID" value="MBB6098278.1"/>
    <property type="molecule type" value="Genomic_DNA"/>
</dbReference>
<evidence type="ECO:0000313" key="2">
    <source>
        <dbReference type="EMBL" id="MBB6098278.1"/>
    </source>
</evidence>
<accession>A0A841I1T6</accession>
<dbReference type="Proteomes" id="UP000569951">
    <property type="component" value="Unassembled WGS sequence"/>
</dbReference>
<organism evidence="2 3">
    <name type="scientific">Deinobacterium chartae</name>
    <dbReference type="NCBI Taxonomy" id="521158"/>
    <lineage>
        <taxon>Bacteria</taxon>
        <taxon>Thermotogati</taxon>
        <taxon>Deinococcota</taxon>
        <taxon>Deinococci</taxon>
        <taxon>Deinococcales</taxon>
        <taxon>Deinococcaceae</taxon>
        <taxon>Deinobacterium</taxon>
    </lineage>
</organism>
<gene>
    <name evidence="2" type="ORF">HNR42_001703</name>
</gene>
<name>A0A841I1T6_9DEIO</name>
<dbReference type="AlphaFoldDB" id="A0A841I1T6"/>
<keyword evidence="1" id="KW-1133">Transmembrane helix</keyword>